<dbReference type="AlphaFoldDB" id="A0A1J0GJR3"/>
<dbReference type="RefSeq" id="WP_071613904.1">
    <property type="nucleotide sequence ID" value="NZ_CP015756.1"/>
</dbReference>
<sequence>MTSIIIPSTKSLTVTTKIPNGNINEKNITVGSDGLYTYSSFLFFDISKVPSNAEISNAELVLFKTDNFYNDNKKCIYIYPLFDYFSTFTTYNNPPEVNHIIQGSLYPLTSKISVTSNLTKIVSLWFRNALSNKGIILCKKNNDFITTFGSAICSDKYLTPFIKVVYRIKNTIIIHENRNPMKVIYSPCPCNCPSYPNPPIPPVPPVPTIRKVEVKGIVAPFSIYLIIVTLSVTRIGTGHIDNYYVTDEYDNSASSTPLAIDKFYDIAVIPQENPGDTENISLSGSYKG</sequence>
<gene>
    <name evidence="1" type="ORF">A7L45_16775</name>
</gene>
<protein>
    <recommendedName>
        <fullName evidence="3">DNRLRE domain-containing protein</fullName>
    </recommendedName>
</protein>
<name>A0A1J0GJR3_9CLOT</name>
<evidence type="ECO:0008006" key="3">
    <source>
        <dbReference type="Google" id="ProtNLM"/>
    </source>
</evidence>
<evidence type="ECO:0000313" key="2">
    <source>
        <dbReference type="Proteomes" id="UP000182569"/>
    </source>
</evidence>
<accession>A0A1J0GJR3</accession>
<evidence type="ECO:0000313" key="1">
    <source>
        <dbReference type="EMBL" id="APC41612.1"/>
    </source>
</evidence>
<keyword evidence="2" id="KW-1185">Reference proteome</keyword>
<dbReference type="EMBL" id="CP015756">
    <property type="protein sequence ID" value="APC41612.1"/>
    <property type="molecule type" value="Genomic_DNA"/>
</dbReference>
<dbReference type="OrthoDB" id="1928775at2"/>
<reference evidence="2" key="1">
    <citation type="journal article" date="2016" name="Front. Microbiol.">
        <title>Complete Genome Sequence of Clostridium estertheticum DSM 8809, a Microbe Identified in Spoiled Vacuum Packed Beef.</title>
        <authorList>
            <person name="Yu Z."/>
            <person name="Gunn L."/>
            <person name="Brennan E."/>
            <person name="Reid R."/>
            <person name="Wall P.G."/>
            <person name="Gaora O.P."/>
            <person name="Hurley D."/>
            <person name="Bolton D."/>
            <person name="Fanning S."/>
        </authorList>
    </citation>
    <scope>NUCLEOTIDE SEQUENCE [LARGE SCALE GENOMIC DNA]</scope>
    <source>
        <strain evidence="2">DSM 8809</strain>
    </source>
</reference>
<dbReference type="Proteomes" id="UP000182569">
    <property type="component" value="Chromosome"/>
</dbReference>
<dbReference type="STRING" id="1552.A7L45_16775"/>
<dbReference type="KEGG" id="ceu:A7L45_16775"/>
<dbReference type="Gene3D" id="2.60.120.970">
    <property type="match status" value="1"/>
</dbReference>
<proteinExistence type="predicted"/>
<dbReference type="NCBIfam" id="NF033679">
    <property type="entry name" value="DNRLRE_dom"/>
    <property type="match status" value="1"/>
</dbReference>
<organism evidence="1 2">
    <name type="scientific">Clostridium estertheticum subsp. estertheticum</name>
    <dbReference type="NCBI Taxonomy" id="1552"/>
    <lineage>
        <taxon>Bacteria</taxon>
        <taxon>Bacillati</taxon>
        <taxon>Bacillota</taxon>
        <taxon>Clostridia</taxon>
        <taxon>Eubacteriales</taxon>
        <taxon>Clostridiaceae</taxon>
        <taxon>Clostridium</taxon>
    </lineage>
</organism>